<evidence type="ECO:0000313" key="2">
    <source>
        <dbReference type="Proteomes" id="UP000270034"/>
    </source>
</evidence>
<sequence length="44" mass="4852">MRDVLRQAEWAWRGNELGIRASKIGQTIEAKRATLAGKSGRVLG</sequence>
<dbReference type="Proteomes" id="UP000270034">
    <property type="component" value="Plasmid pAOF1"/>
</dbReference>
<protein>
    <submittedName>
        <fullName evidence="1">Inverse autotransporter beta-barrel domain-containing protein</fullName>
    </submittedName>
</protein>
<gene>
    <name evidence="1" type="ORF">AcetOrient_orf00074p</name>
</gene>
<organism evidence="1 2">
    <name type="scientific">Acetobacter orientalis</name>
    <dbReference type="NCBI Taxonomy" id="146474"/>
    <lineage>
        <taxon>Bacteria</taxon>
        <taxon>Pseudomonadati</taxon>
        <taxon>Pseudomonadota</taxon>
        <taxon>Alphaproteobacteria</taxon>
        <taxon>Acetobacterales</taxon>
        <taxon>Acetobacteraceae</taxon>
        <taxon>Acetobacter</taxon>
    </lineage>
</organism>
<dbReference type="KEGG" id="aot:AcetOri_orf00074p"/>
<dbReference type="AlphaFoldDB" id="A0A2Z5ZMF0"/>
<dbReference type="EMBL" id="AP018516">
    <property type="protein sequence ID" value="BBC81741.1"/>
    <property type="molecule type" value="Genomic_DNA"/>
</dbReference>
<reference evidence="1 2" key="1">
    <citation type="submission" date="2018-02" db="EMBL/GenBank/DDBJ databases">
        <title>Acetobacter orientalis genome.</title>
        <authorList>
            <person name="Nakashima N."/>
            <person name="Tamura T."/>
        </authorList>
    </citation>
    <scope>NUCLEOTIDE SEQUENCE [LARGE SCALE GENOMIC DNA]</scope>
    <source>
        <strain evidence="1 2">FAN1</strain>
        <plasmid evidence="2">paof1 fan1 dna</plasmid>
    </source>
</reference>
<proteinExistence type="predicted"/>
<name>A0A2Z5ZMF0_9PROT</name>
<evidence type="ECO:0000313" key="1">
    <source>
        <dbReference type="EMBL" id="BBC81741.1"/>
    </source>
</evidence>
<geneLocation type="plasmid" evidence="2">
    <name>paof1 fan1 dna</name>
</geneLocation>
<keyword evidence="1" id="KW-0614">Plasmid</keyword>
<accession>A0A2Z5ZMF0</accession>